<dbReference type="AlphaFoldDB" id="A0A0U3E9J4"/>
<dbReference type="NCBIfam" id="NF006762">
    <property type="entry name" value="PRK09283.1"/>
    <property type="match status" value="1"/>
</dbReference>
<evidence type="ECO:0000256" key="13">
    <source>
        <dbReference type="RuleBase" id="RU000515"/>
    </source>
</evidence>
<evidence type="ECO:0000256" key="6">
    <source>
        <dbReference type="ARBA" id="ARBA00023239"/>
    </source>
</evidence>
<dbReference type="GO" id="GO:0006782">
    <property type="term" value="P:protoporphyrinogen IX biosynthetic process"/>
    <property type="evidence" value="ECO:0007669"/>
    <property type="project" value="UniProtKB-UniPathway"/>
</dbReference>
<keyword evidence="5" id="KW-0350">Heme biosynthesis</keyword>
<evidence type="ECO:0000256" key="7">
    <source>
        <dbReference type="ARBA" id="ARBA00023244"/>
    </source>
</evidence>
<keyword evidence="11" id="KW-0479">Metal-binding</keyword>
<feature type="binding site" evidence="10">
    <location>
        <position position="214"/>
    </location>
    <ligand>
        <name>5-aminolevulinate</name>
        <dbReference type="ChEBI" id="CHEBI:356416"/>
        <label>1</label>
    </ligand>
</feature>
<feature type="binding site" evidence="12">
    <location>
        <position position="242"/>
    </location>
    <ligand>
        <name>Mg(2+)</name>
        <dbReference type="ChEBI" id="CHEBI:18420"/>
    </ligand>
</feature>
<dbReference type="SUPFAM" id="SSF51569">
    <property type="entry name" value="Aldolase"/>
    <property type="match status" value="1"/>
</dbReference>
<evidence type="ECO:0000256" key="8">
    <source>
        <dbReference type="ARBA" id="ARBA00047651"/>
    </source>
</evidence>
<evidence type="ECO:0000256" key="14">
    <source>
        <dbReference type="RuleBase" id="RU004161"/>
    </source>
</evidence>
<dbReference type="EC" id="4.2.1.24" evidence="3 13"/>
<dbReference type="Proteomes" id="UP000060778">
    <property type="component" value="Chromosome"/>
</dbReference>
<evidence type="ECO:0000256" key="4">
    <source>
        <dbReference type="ARBA" id="ARBA00020771"/>
    </source>
</evidence>
<feature type="binding site" evidence="11">
    <location>
        <position position="123"/>
    </location>
    <ligand>
        <name>Zn(2+)</name>
        <dbReference type="ChEBI" id="CHEBI:29105"/>
        <note>catalytic</note>
    </ligand>
</feature>
<keyword evidence="6 13" id="KW-0456">Lyase</keyword>
<dbReference type="GO" id="GO:0004655">
    <property type="term" value="F:porphobilinogen synthase activity"/>
    <property type="evidence" value="ECO:0007669"/>
    <property type="project" value="UniProtKB-EC"/>
</dbReference>
<dbReference type="Gene3D" id="3.20.20.70">
    <property type="entry name" value="Aldolase class I"/>
    <property type="match status" value="1"/>
</dbReference>
<dbReference type="InterPro" id="IPR013785">
    <property type="entry name" value="Aldolase_TIM"/>
</dbReference>
<evidence type="ECO:0000313" key="16">
    <source>
        <dbReference type="Proteomes" id="UP000060778"/>
    </source>
</evidence>
<comment type="similarity">
    <text evidence="2 14">Belongs to the ALAD family.</text>
</comment>
<dbReference type="GO" id="GO:0008270">
    <property type="term" value="F:zinc ion binding"/>
    <property type="evidence" value="ECO:0007669"/>
    <property type="project" value="TreeGrafter"/>
</dbReference>
<accession>A0A0U3E9J4</accession>
<dbReference type="RefSeq" id="WP_075050318.1">
    <property type="nucleotide sequence ID" value="NZ_CP006867.1"/>
</dbReference>
<feature type="binding site" evidence="10">
    <location>
        <position position="284"/>
    </location>
    <ligand>
        <name>5-aminolevulinate</name>
        <dbReference type="ChEBI" id="CHEBI:356416"/>
        <label>2</label>
    </ligand>
</feature>
<dbReference type="CDD" id="cd00384">
    <property type="entry name" value="ALAD_PBGS"/>
    <property type="match status" value="1"/>
</dbReference>
<gene>
    <name evidence="15" type="ORF">EYM_06895</name>
</gene>
<dbReference type="PIRSF" id="PIRSF001415">
    <property type="entry name" value="Porphbilin_synth"/>
    <property type="match status" value="1"/>
</dbReference>
<dbReference type="FunFam" id="3.20.20.70:FF:000019">
    <property type="entry name" value="Delta-aminolevulinic acid dehydratase"/>
    <property type="match status" value="1"/>
</dbReference>
<comment type="catalytic activity">
    <reaction evidence="8 13">
        <text>2 5-aminolevulinate = porphobilinogen + 2 H2O + H(+)</text>
        <dbReference type="Rhea" id="RHEA:24064"/>
        <dbReference type="ChEBI" id="CHEBI:15377"/>
        <dbReference type="ChEBI" id="CHEBI:15378"/>
        <dbReference type="ChEBI" id="CHEBI:58126"/>
        <dbReference type="ChEBI" id="CHEBI:356416"/>
        <dbReference type="EC" id="4.2.1.24"/>
    </reaction>
</comment>
<evidence type="ECO:0000256" key="9">
    <source>
        <dbReference type="PIRSR" id="PIRSR001415-1"/>
    </source>
</evidence>
<dbReference type="PRINTS" id="PR00144">
    <property type="entry name" value="DALDHYDRTASE"/>
</dbReference>
<dbReference type="GeneID" id="30680752"/>
<evidence type="ECO:0000256" key="1">
    <source>
        <dbReference type="ARBA" id="ARBA00004694"/>
    </source>
</evidence>
<dbReference type="STRING" id="940295.EYM_06895"/>
<sequence>MSFPYLRPRRLRKNLYLRDLVAETRVSPRDFIFPIFVKEGISEPEPINSMPGQYRWPVEKVTKIVSDALELGVRNVLIFGIPSYKDELGSSAYSKDGVVQRAVKKIRKEFGDEVVIHTDVCLCHYTTHGHCGLLTRKCVGDFCRDVIDNDSTIELLGKVAVTHAEAGADVVAPSSMMDGMVRTIRKALDEAGFTDVAIMSYAAKYASAFYGPFREAADNAPQKGDRRTYQMDPRNGEEAIKEVALDVEEGADILMVKPALAYLDVIRRVREAFPHYPLAAYNVSGEYSMVKVAAANGLVDEKKIILEILHAIKRAGANVIITYHALEAAQWLKEGLDRELF</sequence>
<name>A0A0U3E9J4_9CREN</name>
<feature type="active site" description="Schiff-base intermediate with substrate" evidence="9">
    <location>
        <position position="257"/>
    </location>
</feature>
<dbReference type="Pfam" id="PF00490">
    <property type="entry name" value="ALAD"/>
    <property type="match status" value="1"/>
</dbReference>
<reference evidence="15 16" key="1">
    <citation type="submission" date="2013-11" db="EMBL/GenBank/DDBJ databases">
        <title>Comparative genomics of Ignicoccus.</title>
        <authorList>
            <person name="Podar M."/>
        </authorList>
    </citation>
    <scope>NUCLEOTIDE SEQUENCE [LARGE SCALE GENOMIC DNA]</scope>
    <source>
        <strain evidence="15 16">DSM 13165</strain>
    </source>
</reference>
<evidence type="ECO:0000256" key="2">
    <source>
        <dbReference type="ARBA" id="ARBA00008055"/>
    </source>
</evidence>
<evidence type="ECO:0000313" key="15">
    <source>
        <dbReference type="EMBL" id="ALU11982.1"/>
    </source>
</evidence>
<keyword evidence="12" id="KW-0460">Magnesium</keyword>
<dbReference type="UniPathway" id="UPA00251">
    <property type="reaction ID" value="UER00318"/>
</dbReference>
<keyword evidence="11" id="KW-0862">Zinc</keyword>
<dbReference type="PROSITE" id="PS00169">
    <property type="entry name" value="D_ALA_DEHYDRATASE"/>
    <property type="match status" value="1"/>
</dbReference>
<evidence type="ECO:0000256" key="3">
    <source>
        <dbReference type="ARBA" id="ARBA00012053"/>
    </source>
</evidence>
<comment type="pathway">
    <text evidence="1">Porphyrin-containing compound metabolism; protoporphyrin-IX biosynthesis; coproporphyrinogen-III from 5-aminolevulinate: step 1/4.</text>
</comment>
<feature type="binding site" evidence="11">
    <location>
        <position position="121"/>
    </location>
    <ligand>
        <name>Zn(2+)</name>
        <dbReference type="ChEBI" id="CHEBI:29105"/>
        <note>catalytic</note>
    </ligand>
</feature>
<dbReference type="PATRIC" id="fig|940295.4.peg.1340"/>
<dbReference type="EMBL" id="CP006867">
    <property type="protein sequence ID" value="ALU11982.1"/>
    <property type="molecule type" value="Genomic_DNA"/>
</dbReference>
<dbReference type="KEGG" id="iis:EYM_06895"/>
<evidence type="ECO:0000256" key="11">
    <source>
        <dbReference type="PIRSR" id="PIRSR001415-3"/>
    </source>
</evidence>
<comment type="subunit">
    <text evidence="13">Homooctamer.</text>
</comment>
<dbReference type="PANTHER" id="PTHR11458:SF0">
    <property type="entry name" value="DELTA-AMINOLEVULINIC ACID DEHYDRATASE"/>
    <property type="match status" value="1"/>
</dbReference>
<evidence type="ECO:0000256" key="10">
    <source>
        <dbReference type="PIRSR" id="PIRSR001415-2"/>
    </source>
</evidence>
<organism evidence="15 16">
    <name type="scientific">Ignicoccus islandicus DSM 13165</name>
    <dbReference type="NCBI Taxonomy" id="940295"/>
    <lineage>
        <taxon>Archaea</taxon>
        <taxon>Thermoproteota</taxon>
        <taxon>Thermoprotei</taxon>
        <taxon>Desulfurococcales</taxon>
        <taxon>Desulfurococcaceae</taxon>
        <taxon>Ignicoccus</taxon>
    </lineage>
</organism>
<keyword evidence="7 13" id="KW-0627">Porphyrin biosynthesis</keyword>
<evidence type="ECO:0000256" key="5">
    <source>
        <dbReference type="ARBA" id="ARBA00023133"/>
    </source>
</evidence>
<protein>
    <recommendedName>
        <fullName evidence="4 13">Delta-aminolevulinic acid dehydratase</fullName>
        <ecNumber evidence="3 13">4.2.1.24</ecNumber>
    </recommendedName>
</protein>
<feature type="active site" description="Schiff-base intermediate with substrate" evidence="9">
    <location>
        <position position="204"/>
    </location>
</feature>
<dbReference type="SMART" id="SM01004">
    <property type="entry name" value="ALAD"/>
    <property type="match status" value="1"/>
</dbReference>
<dbReference type="InterPro" id="IPR001731">
    <property type="entry name" value="ALAD"/>
</dbReference>
<proteinExistence type="inferred from homology"/>
<feature type="binding site" evidence="11">
    <location>
        <position position="131"/>
    </location>
    <ligand>
        <name>Zn(2+)</name>
        <dbReference type="ChEBI" id="CHEBI:29105"/>
        <note>catalytic</note>
    </ligand>
</feature>
<dbReference type="OrthoDB" id="8493at2157"/>
<dbReference type="InterPro" id="IPR030656">
    <property type="entry name" value="ALAD_AS"/>
</dbReference>
<dbReference type="PANTHER" id="PTHR11458">
    <property type="entry name" value="DELTA-AMINOLEVULINIC ACID DEHYDRATASE"/>
    <property type="match status" value="1"/>
</dbReference>
<dbReference type="GO" id="GO:0005829">
    <property type="term" value="C:cytosol"/>
    <property type="evidence" value="ECO:0007669"/>
    <property type="project" value="TreeGrafter"/>
</dbReference>
<feature type="binding site" evidence="10">
    <location>
        <position position="226"/>
    </location>
    <ligand>
        <name>5-aminolevulinate</name>
        <dbReference type="ChEBI" id="CHEBI:356416"/>
        <label>1</label>
    </ligand>
</feature>
<evidence type="ECO:0000256" key="12">
    <source>
        <dbReference type="PIRSR" id="PIRSR001415-5"/>
    </source>
</evidence>
<feature type="binding site" evidence="10">
    <location>
        <position position="323"/>
    </location>
    <ligand>
        <name>5-aminolevulinate</name>
        <dbReference type="ChEBI" id="CHEBI:356416"/>
        <label>2</label>
    </ligand>
</feature>
<keyword evidence="16" id="KW-1185">Reference proteome</keyword>